<gene>
    <name evidence="1" type="ORF">NE237_001392</name>
</gene>
<dbReference type="Proteomes" id="UP001141806">
    <property type="component" value="Unassembled WGS sequence"/>
</dbReference>
<accession>A0A9Q0KT88</accession>
<comment type="caution">
    <text evidence="1">The sequence shown here is derived from an EMBL/GenBank/DDBJ whole genome shotgun (WGS) entry which is preliminary data.</text>
</comment>
<organism evidence="1 2">
    <name type="scientific">Protea cynaroides</name>
    <dbReference type="NCBI Taxonomy" id="273540"/>
    <lineage>
        <taxon>Eukaryota</taxon>
        <taxon>Viridiplantae</taxon>
        <taxon>Streptophyta</taxon>
        <taxon>Embryophyta</taxon>
        <taxon>Tracheophyta</taxon>
        <taxon>Spermatophyta</taxon>
        <taxon>Magnoliopsida</taxon>
        <taxon>Proteales</taxon>
        <taxon>Proteaceae</taxon>
        <taxon>Protea</taxon>
    </lineage>
</organism>
<name>A0A9Q0KT88_9MAGN</name>
<proteinExistence type="predicted"/>
<reference evidence="1" key="1">
    <citation type="journal article" date="2023" name="Plant J.">
        <title>The genome of the king protea, Protea cynaroides.</title>
        <authorList>
            <person name="Chang J."/>
            <person name="Duong T.A."/>
            <person name="Schoeman C."/>
            <person name="Ma X."/>
            <person name="Roodt D."/>
            <person name="Barker N."/>
            <person name="Li Z."/>
            <person name="Van de Peer Y."/>
            <person name="Mizrachi E."/>
        </authorList>
    </citation>
    <scope>NUCLEOTIDE SEQUENCE</scope>
    <source>
        <tissue evidence="1">Young leaves</tissue>
    </source>
</reference>
<evidence type="ECO:0000313" key="2">
    <source>
        <dbReference type="Proteomes" id="UP001141806"/>
    </source>
</evidence>
<keyword evidence="2" id="KW-1185">Reference proteome</keyword>
<protein>
    <submittedName>
        <fullName evidence="1">Uncharacterized protein</fullName>
    </submittedName>
</protein>
<evidence type="ECO:0000313" key="1">
    <source>
        <dbReference type="EMBL" id="KAJ4976286.1"/>
    </source>
</evidence>
<dbReference type="AlphaFoldDB" id="A0A9Q0KT88"/>
<dbReference type="EMBL" id="JAMYWD010000003">
    <property type="protein sequence ID" value="KAJ4976286.1"/>
    <property type="molecule type" value="Genomic_DNA"/>
</dbReference>
<sequence>MPQAWIYINVEPTIWICIEECYSLIGADKRRAVYAKPILPRSHITNLFGTNSKALGGRSARDRTGGKRWRRSRLLGGRSATFFQILSALVRCCYFLRPEKF</sequence>